<dbReference type="InterPro" id="IPR025746">
    <property type="entry name" value="PilX_N_dom"/>
</dbReference>
<keyword evidence="1" id="KW-0472">Membrane</keyword>
<organism evidence="3">
    <name type="scientific">hydrothermal vent metagenome</name>
    <dbReference type="NCBI Taxonomy" id="652676"/>
    <lineage>
        <taxon>unclassified sequences</taxon>
        <taxon>metagenomes</taxon>
        <taxon>ecological metagenomes</taxon>
    </lineage>
</organism>
<keyword evidence="1" id="KW-0812">Transmembrane</keyword>
<evidence type="ECO:0000259" key="2">
    <source>
        <dbReference type="Pfam" id="PF14341"/>
    </source>
</evidence>
<feature type="transmembrane region" description="Helical" evidence="1">
    <location>
        <begin position="17"/>
        <end position="38"/>
    </location>
</feature>
<proteinExistence type="predicted"/>
<gene>
    <name evidence="3" type="ORF">MNBD_GAMMA24-2603</name>
</gene>
<dbReference type="EMBL" id="UOFZ01000077">
    <property type="protein sequence ID" value="VAX12968.1"/>
    <property type="molecule type" value="Genomic_DNA"/>
</dbReference>
<dbReference type="Pfam" id="PF14341">
    <property type="entry name" value="PilX_N"/>
    <property type="match status" value="1"/>
</dbReference>
<name>A0A3B1BNC5_9ZZZZ</name>
<sequence length="161" mass="16456">MTLSATNTITGLKKQQGIVLVVALLILVVMTVLSVSMLSSSTLEERMASNLQSQNAAFQAAESCIRNTLAPVNEGQRKTAAVNYDPKTANPNIICSFNGVSANVALTIPATSQQGVDKLSGFGVGVASGNPLIITSTSSLASGTSSTIEEVIQQVGAASGQ</sequence>
<evidence type="ECO:0000256" key="1">
    <source>
        <dbReference type="SAM" id="Phobius"/>
    </source>
</evidence>
<feature type="domain" description="Type 4 fimbrial biogenesis protein PilX N-terminal" evidence="2">
    <location>
        <begin position="16"/>
        <end position="63"/>
    </location>
</feature>
<accession>A0A3B1BNC5</accession>
<dbReference type="AlphaFoldDB" id="A0A3B1BNC5"/>
<keyword evidence="1" id="KW-1133">Transmembrane helix</keyword>
<evidence type="ECO:0000313" key="3">
    <source>
        <dbReference type="EMBL" id="VAX12968.1"/>
    </source>
</evidence>
<reference evidence="3" key="1">
    <citation type="submission" date="2018-06" db="EMBL/GenBank/DDBJ databases">
        <authorList>
            <person name="Zhirakovskaya E."/>
        </authorList>
    </citation>
    <scope>NUCLEOTIDE SEQUENCE</scope>
</reference>
<protein>
    <recommendedName>
        <fullName evidence="2">Type 4 fimbrial biogenesis protein PilX N-terminal domain-containing protein</fullName>
    </recommendedName>
</protein>